<name>A0ABQ3UN68_9CHLR</name>
<feature type="domain" description="Transcription regulator PadR C-terminal" evidence="2">
    <location>
        <begin position="94"/>
        <end position="173"/>
    </location>
</feature>
<feature type="domain" description="Transcription regulator PadR N-terminal" evidence="1">
    <location>
        <begin position="7"/>
        <end position="80"/>
    </location>
</feature>
<dbReference type="PANTHER" id="PTHR43252:SF6">
    <property type="entry name" value="NEGATIVE TRANSCRIPTION REGULATOR PADR"/>
    <property type="match status" value="1"/>
</dbReference>
<evidence type="ECO:0000313" key="4">
    <source>
        <dbReference type="Proteomes" id="UP000654345"/>
    </source>
</evidence>
<dbReference type="InterPro" id="IPR036388">
    <property type="entry name" value="WH-like_DNA-bd_sf"/>
</dbReference>
<dbReference type="PANTHER" id="PTHR43252">
    <property type="entry name" value="TRANSCRIPTIONAL REGULATOR YQJI"/>
    <property type="match status" value="1"/>
</dbReference>
<organism evidence="3 4">
    <name type="scientific">Ktedonobacter robiniae</name>
    <dbReference type="NCBI Taxonomy" id="2778365"/>
    <lineage>
        <taxon>Bacteria</taxon>
        <taxon>Bacillati</taxon>
        <taxon>Chloroflexota</taxon>
        <taxon>Ktedonobacteria</taxon>
        <taxon>Ktedonobacterales</taxon>
        <taxon>Ktedonobacteraceae</taxon>
        <taxon>Ktedonobacter</taxon>
    </lineage>
</organism>
<evidence type="ECO:0000313" key="3">
    <source>
        <dbReference type="EMBL" id="GHO53830.1"/>
    </source>
</evidence>
<proteinExistence type="predicted"/>
<dbReference type="Pfam" id="PF10400">
    <property type="entry name" value="Vir_act_alpha_C"/>
    <property type="match status" value="1"/>
</dbReference>
<evidence type="ECO:0000259" key="2">
    <source>
        <dbReference type="Pfam" id="PF10400"/>
    </source>
</evidence>
<comment type="caution">
    <text evidence="3">The sequence shown here is derived from an EMBL/GenBank/DDBJ whole genome shotgun (WGS) entry which is preliminary data.</text>
</comment>
<dbReference type="Proteomes" id="UP000654345">
    <property type="component" value="Unassembled WGS sequence"/>
</dbReference>
<gene>
    <name evidence="3" type="ORF">KSB_23050</name>
</gene>
<dbReference type="RefSeq" id="WP_201370606.1">
    <property type="nucleotide sequence ID" value="NZ_BNJG01000001.1"/>
</dbReference>
<dbReference type="InterPro" id="IPR036390">
    <property type="entry name" value="WH_DNA-bd_sf"/>
</dbReference>
<dbReference type="EMBL" id="BNJG01000001">
    <property type="protein sequence ID" value="GHO53830.1"/>
    <property type="molecule type" value="Genomic_DNA"/>
</dbReference>
<dbReference type="InterPro" id="IPR005149">
    <property type="entry name" value="Tscrpt_reg_PadR_N"/>
</dbReference>
<protein>
    <recommendedName>
        <fullName evidence="5">PadR family transcriptional regulator</fullName>
    </recommendedName>
</protein>
<dbReference type="Pfam" id="PF03551">
    <property type="entry name" value="PadR"/>
    <property type="match status" value="1"/>
</dbReference>
<keyword evidence="4" id="KW-1185">Reference proteome</keyword>
<evidence type="ECO:0008006" key="5">
    <source>
        <dbReference type="Google" id="ProtNLM"/>
    </source>
</evidence>
<dbReference type="InterPro" id="IPR018309">
    <property type="entry name" value="Tscrpt_reg_PadR_C"/>
</dbReference>
<sequence length="204" mass="23471">MSVDHIVLGIIGLAPSTGYDMRAEIEKGSIGLLSALSFGSIYPRVRALQDEGFVRMEQEDKDGRKRKLYELTAKGWQELQRWLMDEEAAYPLPMRDELLVKILFWGIAGAERHTLREHLQARREESEELLTYLRSLQSDGVTFIDEYGMLVFSYMESKIEGELAWIEKASTQLLQEPELPPQDPKWLAVLQKARRKKALGESEE</sequence>
<accession>A0ABQ3UN68</accession>
<dbReference type="Gene3D" id="1.10.10.10">
    <property type="entry name" value="Winged helix-like DNA-binding domain superfamily/Winged helix DNA-binding domain"/>
    <property type="match status" value="1"/>
</dbReference>
<evidence type="ECO:0000259" key="1">
    <source>
        <dbReference type="Pfam" id="PF03551"/>
    </source>
</evidence>
<dbReference type="SUPFAM" id="SSF46785">
    <property type="entry name" value="Winged helix' DNA-binding domain"/>
    <property type="match status" value="1"/>
</dbReference>
<reference evidence="3 4" key="1">
    <citation type="journal article" date="2021" name="Int. J. Syst. Evol. Microbiol.">
        <title>Reticulibacter mediterranei gen. nov., sp. nov., within the new family Reticulibacteraceae fam. nov., and Ktedonospora formicarum gen. nov., sp. nov., Ktedonobacter robiniae sp. nov., Dictyobacter formicarum sp. nov. and Dictyobacter arantiisoli sp. nov., belonging to the class Ktedonobacteria.</title>
        <authorList>
            <person name="Yabe S."/>
            <person name="Zheng Y."/>
            <person name="Wang C.M."/>
            <person name="Sakai Y."/>
            <person name="Abe K."/>
            <person name="Yokota A."/>
            <person name="Donadio S."/>
            <person name="Cavaletti L."/>
            <person name="Monciardini P."/>
        </authorList>
    </citation>
    <scope>NUCLEOTIDE SEQUENCE [LARGE SCALE GENOMIC DNA]</scope>
    <source>
        <strain evidence="3 4">SOSP1-30</strain>
    </source>
</reference>